<evidence type="ECO:0000313" key="12">
    <source>
        <dbReference type="Proteomes" id="UP000054359"/>
    </source>
</evidence>
<feature type="non-terminal residue" evidence="11">
    <location>
        <position position="543"/>
    </location>
</feature>
<gene>
    <name evidence="11" type="ORF">X975_00008</name>
</gene>
<comment type="similarity">
    <text evidence="2">Belongs to the LIMR family. LMBRD1 subfamily.</text>
</comment>
<evidence type="ECO:0000256" key="1">
    <source>
        <dbReference type="ARBA" id="ARBA00004155"/>
    </source>
</evidence>
<dbReference type="STRING" id="407821.A0A087SZT8"/>
<name>A0A087SZT8_STEMI</name>
<evidence type="ECO:0000256" key="9">
    <source>
        <dbReference type="ARBA" id="ARBA00023285"/>
    </source>
</evidence>
<dbReference type="GO" id="GO:0031419">
    <property type="term" value="F:cobalamin binding"/>
    <property type="evidence" value="ECO:0007669"/>
    <property type="project" value="UniProtKB-KW"/>
</dbReference>
<organism evidence="11 12">
    <name type="scientific">Stegodyphus mimosarum</name>
    <name type="common">African social velvet spider</name>
    <dbReference type="NCBI Taxonomy" id="407821"/>
    <lineage>
        <taxon>Eukaryota</taxon>
        <taxon>Metazoa</taxon>
        <taxon>Ecdysozoa</taxon>
        <taxon>Arthropoda</taxon>
        <taxon>Chelicerata</taxon>
        <taxon>Arachnida</taxon>
        <taxon>Araneae</taxon>
        <taxon>Araneomorphae</taxon>
        <taxon>Entelegynae</taxon>
        <taxon>Eresoidea</taxon>
        <taxon>Eresidae</taxon>
        <taxon>Stegodyphus</taxon>
    </lineage>
</organism>
<evidence type="ECO:0000256" key="7">
    <source>
        <dbReference type="ARBA" id="ARBA00023136"/>
    </source>
</evidence>
<keyword evidence="8" id="KW-0458">Lysosome</keyword>
<evidence type="ECO:0000256" key="3">
    <source>
        <dbReference type="ARBA" id="ARBA00022448"/>
    </source>
</evidence>
<feature type="transmembrane region" description="Helical" evidence="10">
    <location>
        <begin position="110"/>
        <end position="131"/>
    </location>
</feature>
<keyword evidence="3" id="KW-0813">Transport</keyword>
<dbReference type="OrthoDB" id="73273at2759"/>
<dbReference type="GO" id="GO:0005765">
    <property type="term" value="C:lysosomal membrane"/>
    <property type="evidence" value="ECO:0007669"/>
    <property type="project" value="UniProtKB-SubCell"/>
</dbReference>
<sequence>MDLFKNILKDTNNLPSYVSAYGWIPFVIVILLTFVFSALFVRHFWCRYERDRCAAVASTIGLTIALLASFLLPLDVFLVSYMKNPDGSFKEWATNSTRESLEHTVTNTYYSLYGIIFFYSFLVLPFVYFCYEEKDDDQGNAVNVVPAAIAYTLVFLLVVSALLLAGAFIRFKAPPPQNSTQWDKIEFIVLELAENRGADAVAFTVNVLTIYGMLNLILYTSIGMATFPINLIKGFRSLSDEEVVLSENQAANEAKINALKSKQSTRSLSSREVAALSDLEEEESLISRRALLLETEKKSIFHKCGPFLRIFSAIGGCIGIIFSLIFCSSLLLANIDRLMHSLGYKMGYALKENYIQNPLDFIMVEAQKVFPLDYILFFFNILFLVMSTVSGMRYLGVCCLCIPMYKVRPSRTPPQGLIMLCFILMFCILAFHILVYFVVPTYTVFGSQYYCEVNNGTSCDLKACTLNAPSEDCVMTRGATFILTFAYKAWIFAATYFWMTWVFLAGFLFGLIMTVVRSKRSVLEEAIDRDDFDDSFDDRMLRA</sequence>
<feature type="transmembrane region" description="Helical" evidence="10">
    <location>
        <begin position="489"/>
        <end position="512"/>
    </location>
</feature>
<accession>A0A087SZT8</accession>
<proteinExistence type="inferred from homology"/>
<dbReference type="Proteomes" id="UP000054359">
    <property type="component" value="Unassembled WGS sequence"/>
</dbReference>
<keyword evidence="6 10" id="KW-1133">Transmembrane helix</keyword>
<protein>
    <submittedName>
        <fullName evidence="11">Putative lysosomal cobalamin transporter</fullName>
    </submittedName>
</protein>
<feature type="transmembrane region" description="Helical" evidence="10">
    <location>
        <begin position="143"/>
        <end position="169"/>
    </location>
</feature>
<feature type="transmembrane region" description="Helical" evidence="10">
    <location>
        <begin position="307"/>
        <end position="332"/>
    </location>
</feature>
<dbReference type="OMA" id="FWAQFVF"/>
<evidence type="ECO:0000256" key="2">
    <source>
        <dbReference type="ARBA" id="ARBA00009901"/>
    </source>
</evidence>
<feature type="transmembrane region" description="Helical" evidence="10">
    <location>
        <begin position="417"/>
        <end position="439"/>
    </location>
</feature>
<keyword evidence="7 10" id="KW-0472">Membrane</keyword>
<keyword evidence="9" id="KW-0170">Cobalt</keyword>
<evidence type="ECO:0000256" key="4">
    <source>
        <dbReference type="ARBA" id="ARBA00022628"/>
    </source>
</evidence>
<dbReference type="AlphaFoldDB" id="A0A087SZT8"/>
<evidence type="ECO:0000313" key="11">
    <source>
        <dbReference type="EMBL" id="KFM58377.1"/>
    </source>
</evidence>
<dbReference type="InterPro" id="IPR050854">
    <property type="entry name" value="LMBD1_LysCbl_Transport"/>
</dbReference>
<evidence type="ECO:0000256" key="10">
    <source>
        <dbReference type="SAM" id="Phobius"/>
    </source>
</evidence>
<dbReference type="PANTHER" id="PTHR16130:SF2">
    <property type="entry name" value="LYSOSOMAL COBALAMIN TRANSPORT ESCORT PROTEIN LMBD1"/>
    <property type="match status" value="1"/>
</dbReference>
<evidence type="ECO:0000256" key="8">
    <source>
        <dbReference type="ARBA" id="ARBA00023228"/>
    </source>
</evidence>
<feature type="transmembrane region" description="Helical" evidence="10">
    <location>
        <begin position="210"/>
        <end position="232"/>
    </location>
</feature>
<dbReference type="EMBL" id="KK112716">
    <property type="protein sequence ID" value="KFM58377.1"/>
    <property type="molecule type" value="Genomic_DNA"/>
</dbReference>
<feature type="transmembrane region" description="Helical" evidence="10">
    <location>
        <begin position="374"/>
        <end position="405"/>
    </location>
</feature>
<evidence type="ECO:0000256" key="5">
    <source>
        <dbReference type="ARBA" id="ARBA00022692"/>
    </source>
</evidence>
<dbReference type="Pfam" id="PF04791">
    <property type="entry name" value="LMBR1"/>
    <property type="match status" value="1"/>
</dbReference>
<evidence type="ECO:0000256" key="6">
    <source>
        <dbReference type="ARBA" id="ARBA00022989"/>
    </source>
</evidence>
<keyword evidence="5 10" id="KW-0812">Transmembrane</keyword>
<keyword evidence="12" id="KW-1185">Reference proteome</keyword>
<dbReference type="PANTHER" id="PTHR16130">
    <property type="entry name" value="LYSOSOMAL COBALAMIN TRANSPORTER-RELATED"/>
    <property type="match status" value="1"/>
</dbReference>
<feature type="transmembrane region" description="Helical" evidence="10">
    <location>
        <begin position="20"/>
        <end position="41"/>
    </location>
</feature>
<dbReference type="InterPro" id="IPR006876">
    <property type="entry name" value="LMBR1-like_membr_prot"/>
</dbReference>
<dbReference type="GO" id="GO:0072665">
    <property type="term" value="P:protein localization to vacuole"/>
    <property type="evidence" value="ECO:0007669"/>
    <property type="project" value="TreeGrafter"/>
</dbReference>
<feature type="transmembrane region" description="Helical" evidence="10">
    <location>
        <begin position="53"/>
        <end position="72"/>
    </location>
</feature>
<keyword evidence="4" id="KW-0846">Cobalamin</keyword>
<reference evidence="11 12" key="1">
    <citation type="submission" date="2013-11" db="EMBL/GenBank/DDBJ databases">
        <title>Genome sequencing of Stegodyphus mimosarum.</title>
        <authorList>
            <person name="Bechsgaard J."/>
        </authorList>
    </citation>
    <scope>NUCLEOTIDE SEQUENCE [LARGE SCALE GENOMIC DNA]</scope>
</reference>
<comment type="subcellular location">
    <subcellularLocation>
        <location evidence="1">Lysosome membrane</location>
        <topology evidence="1">Multi-pass membrane protein</topology>
    </subcellularLocation>
</comment>